<dbReference type="InterPro" id="IPR015915">
    <property type="entry name" value="Kelch-typ_b-propeller"/>
</dbReference>
<comment type="caution">
    <text evidence="6">The sequence shown here is derived from an EMBL/GenBank/DDBJ whole genome shotgun (WGS) entry which is preliminary data.</text>
</comment>
<protein>
    <submittedName>
        <fullName evidence="6">Uncharacterized protein</fullName>
    </submittedName>
</protein>
<evidence type="ECO:0000256" key="5">
    <source>
        <dbReference type="SAM" id="SignalP"/>
    </source>
</evidence>
<keyword evidence="4" id="KW-0812">Transmembrane</keyword>
<gene>
    <name evidence="6" type="ORF">D9619_001142</name>
</gene>
<feature type="signal peptide" evidence="5">
    <location>
        <begin position="1"/>
        <end position="23"/>
    </location>
</feature>
<feature type="compositionally biased region" description="Basic and acidic residues" evidence="3">
    <location>
        <begin position="618"/>
        <end position="629"/>
    </location>
</feature>
<feature type="chain" id="PRO_5034426111" evidence="5">
    <location>
        <begin position="24"/>
        <end position="997"/>
    </location>
</feature>
<evidence type="ECO:0000313" key="6">
    <source>
        <dbReference type="EMBL" id="KAF5322272.1"/>
    </source>
</evidence>
<keyword evidence="7" id="KW-1185">Reference proteome</keyword>
<feature type="region of interest" description="Disordered" evidence="3">
    <location>
        <begin position="702"/>
        <end position="772"/>
    </location>
</feature>
<name>A0A8H5F3L1_9AGAR</name>
<feature type="compositionally biased region" description="Low complexity" evidence="3">
    <location>
        <begin position="710"/>
        <end position="721"/>
    </location>
</feature>
<dbReference type="EMBL" id="JAACJJ010000028">
    <property type="protein sequence ID" value="KAF5322272.1"/>
    <property type="molecule type" value="Genomic_DNA"/>
</dbReference>
<dbReference type="PANTHER" id="PTHR46093">
    <property type="entry name" value="ACYL-COA-BINDING DOMAIN-CONTAINING PROTEIN 5"/>
    <property type="match status" value="1"/>
</dbReference>
<dbReference type="Gene3D" id="2.120.10.80">
    <property type="entry name" value="Kelch-type beta propeller"/>
    <property type="match status" value="2"/>
</dbReference>
<dbReference type="PANTHER" id="PTHR46093:SF18">
    <property type="entry name" value="FIBRONECTIN TYPE-III DOMAIN-CONTAINING PROTEIN"/>
    <property type="match status" value="1"/>
</dbReference>
<keyword evidence="4" id="KW-1133">Transmembrane helix</keyword>
<feature type="transmembrane region" description="Helical" evidence="4">
    <location>
        <begin position="502"/>
        <end position="521"/>
    </location>
</feature>
<feature type="transmembrane region" description="Helical" evidence="4">
    <location>
        <begin position="542"/>
        <end position="564"/>
    </location>
</feature>
<dbReference type="AlphaFoldDB" id="A0A8H5F3L1"/>
<keyword evidence="4" id="KW-0472">Membrane</keyword>
<dbReference type="SUPFAM" id="SSF117281">
    <property type="entry name" value="Kelch motif"/>
    <property type="match status" value="1"/>
</dbReference>
<evidence type="ECO:0000256" key="2">
    <source>
        <dbReference type="ARBA" id="ARBA00022737"/>
    </source>
</evidence>
<organism evidence="6 7">
    <name type="scientific">Psilocybe cf. subviscida</name>
    <dbReference type="NCBI Taxonomy" id="2480587"/>
    <lineage>
        <taxon>Eukaryota</taxon>
        <taxon>Fungi</taxon>
        <taxon>Dikarya</taxon>
        <taxon>Basidiomycota</taxon>
        <taxon>Agaricomycotina</taxon>
        <taxon>Agaricomycetes</taxon>
        <taxon>Agaricomycetidae</taxon>
        <taxon>Agaricales</taxon>
        <taxon>Agaricineae</taxon>
        <taxon>Strophariaceae</taxon>
        <taxon>Psilocybe</taxon>
    </lineage>
</organism>
<feature type="region of interest" description="Disordered" evidence="3">
    <location>
        <begin position="618"/>
        <end position="667"/>
    </location>
</feature>
<evidence type="ECO:0000256" key="3">
    <source>
        <dbReference type="SAM" id="MobiDB-lite"/>
    </source>
</evidence>
<feature type="compositionally biased region" description="Polar residues" evidence="3">
    <location>
        <begin position="756"/>
        <end position="771"/>
    </location>
</feature>
<keyword evidence="1" id="KW-0880">Kelch repeat</keyword>
<feature type="transmembrane region" description="Helical" evidence="4">
    <location>
        <begin position="584"/>
        <end position="606"/>
    </location>
</feature>
<keyword evidence="5" id="KW-0732">Signal</keyword>
<evidence type="ECO:0000313" key="7">
    <source>
        <dbReference type="Proteomes" id="UP000567179"/>
    </source>
</evidence>
<evidence type="ECO:0000256" key="4">
    <source>
        <dbReference type="SAM" id="Phobius"/>
    </source>
</evidence>
<evidence type="ECO:0000256" key="1">
    <source>
        <dbReference type="ARBA" id="ARBA00022441"/>
    </source>
</evidence>
<reference evidence="6 7" key="1">
    <citation type="journal article" date="2020" name="ISME J.">
        <title>Uncovering the hidden diversity of litter-decomposition mechanisms in mushroom-forming fungi.</title>
        <authorList>
            <person name="Floudas D."/>
            <person name="Bentzer J."/>
            <person name="Ahren D."/>
            <person name="Johansson T."/>
            <person name="Persson P."/>
            <person name="Tunlid A."/>
        </authorList>
    </citation>
    <scope>NUCLEOTIDE SEQUENCE [LARGE SCALE GENOMIC DNA]</scope>
    <source>
        <strain evidence="6 7">CBS 101986</strain>
    </source>
</reference>
<proteinExistence type="predicted"/>
<accession>A0A8H5F3L1</accession>
<feature type="region of interest" description="Disordered" evidence="3">
    <location>
        <begin position="928"/>
        <end position="974"/>
    </location>
</feature>
<feature type="compositionally biased region" description="Acidic residues" evidence="3">
    <location>
        <begin position="955"/>
        <end position="965"/>
    </location>
</feature>
<feature type="transmembrane region" description="Helical" evidence="4">
    <location>
        <begin position="861"/>
        <end position="882"/>
    </location>
</feature>
<dbReference type="Proteomes" id="UP000567179">
    <property type="component" value="Unassembled WGS sequence"/>
</dbReference>
<sequence length="997" mass="106160">MAPCLLSILQFAILLPFAALIHAQNISTSPVPPLQWINLSGLLQGINKPPPLKNAAIGYDETSRSIIIFGGISSSGIPQSQTYLLNLDSLSWSTPSPPANLKRTPSARSEVVSGRDSAASNRRGFVIVGGKDVNGAALSDIWEFDFTNQFWSSVGLSPGGPSARWGASGGIDPRVMPISDPILPGPNNTFYLAGGFDGQKTSPLSDAWELSLSGTLSSNMPDSVNGSWLPVTIGKLPGRIEQAGTVVGQQIIAAGGCDSNTPASAVNSSCAQQDSFVINAENESAVTPNFCAAPRAGPVLVSNQNAFSQNFASQVFLLLGTLDTTLWDDSNGLAHGEVAVLDINAGTWTRVLPSGDPSSSGTQQFPSPREGAAAFSFTQGLVGSSRSNFADTIVFGGQDNSGTFLADMWLLRSYSGVVSPTSPNWTGFGNGQLTTGVDANGAGVSVKYLNQCASRISTPTSSSTAPSSTKTGPSKTSIPNPSSSPITVVHPHQLETAFSHKLLLPLSLVLLLPFFLFLRWWDKVPQLPIHERTSPPVVVASIAGLAAYGLGLAGFVLSFTTIHTNTNTAVQETSSRPTTHLNTAHGIVGLIFFISLYVLVPLLYLLKIARAGTRAHADAVDARSQRTDSGKSTSLEVDDKTEVRSEAATSTGQRARAPSSDTRPRSMNASLLNSLSATPAPASPPPPRARSMSWDAFTALRPSKDKDESGLSAEGSEASALPPTSYKGFEVTNRPNRARKTSEPWGSVGRTHTHTHTAPGSSQHTGQQQELPATRKLGEIDWLLRRRSLNAVGELDFAITQAHNAQYYANKNAGGATHPAGPPVVFPSHPSTILRHFLLQTSILGLCALTLSALWTRAPRYLFALFLIWTIAYLLGMLLLAYHGRPASPSFLSTTVWRLQGSHVAQNVEAPPYPGSPPVPVTPGPYRYHRPPVRPASTGLDEQSHLHSPLSVGTDDNDDDDDMDEDTRQRLIEEEMERRDVSIVTVPRRKLVLANPS</sequence>
<feature type="region of interest" description="Disordered" evidence="3">
    <location>
        <begin position="456"/>
        <end position="484"/>
    </location>
</feature>
<dbReference type="OrthoDB" id="10250130at2759"/>
<keyword evidence="2" id="KW-0677">Repeat</keyword>